<dbReference type="InterPro" id="IPR040455">
    <property type="entry name" value="Atg6_BARA"/>
</dbReference>
<dbReference type="GO" id="GO:0000407">
    <property type="term" value="C:phagophore assembly site"/>
    <property type="evidence" value="ECO:0007669"/>
    <property type="project" value="TreeGrafter"/>
</dbReference>
<dbReference type="GO" id="GO:0043548">
    <property type="term" value="F:phosphatidylinositol 3-kinase binding"/>
    <property type="evidence" value="ECO:0007669"/>
    <property type="project" value="TreeGrafter"/>
</dbReference>
<evidence type="ECO:0000313" key="5">
    <source>
        <dbReference type="EMBL" id="KAK1328106.1"/>
    </source>
</evidence>
<dbReference type="GO" id="GO:0000045">
    <property type="term" value="P:autophagosome assembly"/>
    <property type="evidence" value="ECO:0007669"/>
    <property type="project" value="TreeGrafter"/>
</dbReference>
<dbReference type="EMBL" id="JAULJE010000024">
    <property type="protein sequence ID" value="KAK1328106.1"/>
    <property type="molecule type" value="Genomic_DNA"/>
</dbReference>
<dbReference type="AlphaFoldDB" id="A0AA40HBF7"/>
<organism evidence="5 6">
    <name type="scientific">Cnephaeus nilssonii</name>
    <name type="common">Northern bat</name>
    <name type="synonym">Eptesicus nilssonii</name>
    <dbReference type="NCBI Taxonomy" id="3371016"/>
    <lineage>
        <taxon>Eukaryota</taxon>
        <taxon>Metazoa</taxon>
        <taxon>Chordata</taxon>
        <taxon>Craniata</taxon>
        <taxon>Vertebrata</taxon>
        <taxon>Euteleostomi</taxon>
        <taxon>Mammalia</taxon>
        <taxon>Eutheria</taxon>
        <taxon>Laurasiatheria</taxon>
        <taxon>Chiroptera</taxon>
        <taxon>Yangochiroptera</taxon>
        <taxon>Vespertilionidae</taxon>
        <taxon>Cnephaeus</taxon>
    </lineage>
</organism>
<dbReference type="InterPro" id="IPR038274">
    <property type="entry name" value="Atg6/Beclin_C_sf"/>
</dbReference>
<evidence type="ECO:0000313" key="6">
    <source>
        <dbReference type="Proteomes" id="UP001177744"/>
    </source>
</evidence>
<protein>
    <recommendedName>
        <fullName evidence="4">Atg6 BARA domain-containing protein</fullName>
    </recommendedName>
</protein>
<dbReference type="Pfam" id="PF04111">
    <property type="entry name" value="APG6"/>
    <property type="match status" value="1"/>
</dbReference>
<evidence type="ECO:0000256" key="1">
    <source>
        <dbReference type="ARBA" id="ARBA00005965"/>
    </source>
</evidence>
<feature type="region of interest" description="Disordered" evidence="3">
    <location>
        <begin position="32"/>
        <end position="54"/>
    </location>
</feature>
<comment type="caution">
    <text evidence="5">The sequence shown here is derived from an EMBL/GenBank/DDBJ whole genome shotgun (WGS) entry which is preliminary data.</text>
</comment>
<evidence type="ECO:0000256" key="2">
    <source>
        <dbReference type="ARBA" id="ARBA00023006"/>
    </source>
</evidence>
<keyword evidence="6" id="KW-1185">Reference proteome</keyword>
<accession>A0AA40HBF7</accession>
<gene>
    <name evidence="5" type="ORF">QTO34_012529</name>
</gene>
<dbReference type="PANTHER" id="PTHR12768">
    <property type="entry name" value="BECLIN 1"/>
    <property type="match status" value="1"/>
</dbReference>
<name>A0AA40HBF7_CNENI</name>
<dbReference type="Gene3D" id="1.10.418.40">
    <property type="entry name" value="Autophagy protein 6/Beclin 1"/>
    <property type="match status" value="1"/>
</dbReference>
<dbReference type="GO" id="GO:0000423">
    <property type="term" value="P:mitophagy"/>
    <property type="evidence" value="ECO:0007669"/>
    <property type="project" value="TreeGrafter"/>
</dbReference>
<dbReference type="GO" id="GO:0034271">
    <property type="term" value="C:phosphatidylinositol 3-kinase complex, class III, type I"/>
    <property type="evidence" value="ECO:0007669"/>
    <property type="project" value="TreeGrafter"/>
</dbReference>
<keyword evidence="2" id="KW-0072">Autophagy</keyword>
<dbReference type="InterPro" id="IPR007243">
    <property type="entry name" value="Atg6/Beclin"/>
</dbReference>
<reference evidence="5" key="1">
    <citation type="submission" date="2023-06" db="EMBL/GenBank/DDBJ databases">
        <title>Reference genome for the Northern bat (Eptesicus nilssonii), a most northern bat species.</title>
        <authorList>
            <person name="Laine V.N."/>
            <person name="Pulliainen A.T."/>
            <person name="Lilley T.M."/>
        </authorList>
    </citation>
    <scope>NUCLEOTIDE SEQUENCE</scope>
    <source>
        <strain evidence="5">BLF_Eptnil</strain>
        <tissue evidence="5">Kidney</tissue>
    </source>
</reference>
<dbReference type="GO" id="GO:0045324">
    <property type="term" value="P:late endosome to vacuole transport"/>
    <property type="evidence" value="ECO:0007669"/>
    <property type="project" value="TreeGrafter"/>
</dbReference>
<feature type="domain" description="Atg6 BARA" evidence="4">
    <location>
        <begin position="76"/>
        <end position="204"/>
    </location>
</feature>
<dbReference type="GO" id="GO:0006995">
    <property type="term" value="P:cellular response to nitrogen starvation"/>
    <property type="evidence" value="ECO:0007669"/>
    <property type="project" value="TreeGrafter"/>
</dbReference>
<proteinExistence type="inferred from homology"/>
<dbReference type="PANTHER" id="PTHR12768:SF5">
    <property type="entry name" value="BECLIN-2"/>
    <property type="match status" value="1"/>
</dbReference>
<dbReference type="GO" id="GO:0030674">
    <property type="term" value="F:protein-macromolecule adaptor activity"/>
    <property type="evidence" value="ECO:0007669"/>
    <property type="project" value="TreeGrafter"/>
</dbReference>
<dbReference type="Proteomes" id="UP001177744">
    <property type="component" value="Unassembled WGS sequence"/>
</dbReference>
<sequence length="210" mass="22911">MYSMISTSSGSLTCQFCHRFLPSIDLSPEPAALNLPSAQGGPGATPEEGSASRMETDELWSVEDRLRHAQTQLAWLKRTNAFKAAFEIGCDGPIAIINSFRLGCTPTVPVSWGEINSAWGQAALLLVGLAHTVGLQFQRYQLIPRGDHSYLQSLTEDPVDLPLFCTGGKSSLVDSKFDQAMAAFLDCMQQFNEEAEPALCMPYSRGLQTF</sequence>
<evidence type="ECO:0000256" key="3">
    <source>
        <dbReference type="SAM" id="MobiDB-lite"/>
    </source>
</evidence>
<dbReference type="GO" id="GO:0034272">
    <property type="term" value="C:phosphatidylinositol 3-kinase complex, class III, type II"/>
    <property type="evidence" value="ECO:0007669"/>
    <property type="project" value="TreeGrafter"/>
</dbReference>
<evidence type="ECO:0000259" key="4">
    <source>
        <dbReference type="Pfam" id="PF04111"/>
    </source>
</evidence>
<comment type="similarity">
    <text evidence="1">Belongs to the beclin family.</text>
</comment>